<name>A0ABU9ASM4_9BACT</name>
<dbReference type="InterPro" id="IPR036691">
    <property type="entry name" value="Endo/exonu/phosph_ase_sf"/>
</dbReference>
<reference evidence="3 4" key="1">
    <citation type="submission" date="2024-04" db="EMBL/GenBank/DDBJ databases">
        <title>Luteolibacter sp. isolated from soil.</title>
        <authorList>
            <person name="An J."/>
        </authorList>
    </citation>
    <scope>NUCLEOTIDE SEQUENCE [LARGE SCALE GENOMIC DNA]</scope>
    <source>
        <strain evidence="3 4">Y139</strain>
    </source>
</reference>
<evidence type="ECO:0000313" key="3">
    <source>
        <dbReference type="EMBL" id="MEK7950727.1"/>
    </source>
</evidence>
<accession>A0ABU9ASM4</accession>
<evidence type="ECO:0000313" key="4">
    <source>
        <dbReference type="Proteomes" id="UP001371305"/>
    </source>
</evidence>
<organism evidence="3 4">
    <name type="scientific">Luteolibacter soli</name>
    <dbReference type="NCBI Taxonomy" id="3135280"/>
    <lineage>
        <taxon>Bacteria</taxon>
        <taxon>Pseudomonadati</taxon>
        <taxon>Verrucomicrobiota</taxon>
        <taxon>Verrucomicrobiia</taxon>
        <taxon>Verrucomicrobiales</taxon>
        <taxon>Verrucomicrobiaceae</taxon>
        <taxon>Luteolibacter</taxon>
    </lineage>
</organism>
<sequence>MTRERRLRILRGVATGGLAIAWVGLLCRGRDGNALTATLFYGTPWLLRLLAGALAAGVLKHWGFRVMAVTCVIVSLMEGWHSWRSDQPAIREETLFASVWNAGRHLNENPAGWRAVGQADISAVIECGDFSADEWQHFIAANPDHEWQRFDGSTMLGVRGKIISHESLGVHDLFRCHRVKVALTRGGEQTVIVVDVRSQPWISREPSLAGILKAAAGDPKAIILGDFNTPPESKWFRPWREQGLTLADDGPRHGFRETWAYGIPLLTIDHIWLGPGWKAVWTRRSRHGSDHSMVTSQLEAP</sequence>
<protein>
    <submittedName>
        <fullName evidence="3">Endonuclease/exonuclease/phosphatase family protein</fullName>
    </submittedName>
</protein>
<dbReference type="GO" id="GO:0004519">
    <property type="term" value="F:endonuclease activity"/>
    <property type="evidence" value="ECO:0007669"/>
    <property type="project" value="UniProtKB-KW"/>
</dbReference>
<dbReference type="Gene3D" id="3.60.10.10">
    <property type="entry name" value="Endonuclease/exonuclease/phosphatase"/>
    <property type="match status" value="1"/>
</dbReference>
<evidence type="ECO:0000259" key="2">
    <source>
        <dbReference type="Pfam" id="PF03372"/>
    </source>
</evidence>
<keyword evidence="3" id="KW-0255">Endonuclease</keyword>
<dbReference type="InterPro" id="IPR005135">
    <property type="entry name" value="Endo/exonuclease/phosphatase"/>
</dbReference>
<gene>
    <name evidence="3" type="ORF">WKV53_09485</name>
</gene>
<comment type="caution">
    <text evidence="3">The sequence shown here is derived from an EMBL/GenBank/DDBJ whole genome shotgun (WGS) entry which is preliminary data.</text>
</comment>
<evidence type="ECO:0000256" key="1">
    <source>
        <dbReference type="SAM" id="Phobius"/>
    </source>
</evidence>
<keyword evidence="1" id="KW-0812">Transmembrane</keyword>
<dbReference type="SUPFAM" id="SSF56219">
    <property type="entry name" value="DNase I-like"/>
    <property type="match status" value="1"/>
</dbReference>
<keyword evidence="4" id="KW-1185">Reference proteome</keyword>
<keyword evidence="3" id="KW-0540">Nuclease</keyword>
<dbReference type="Proteomes" id="UP001371305">
    <property type="component" value="Unassembled WGS sequence"/>
</dbReference>
<keyword evidence="1" id="KW-0472">Membrane</keyword>
<feature type="transmembrane region" description="Helical" evidence="1">
    <location>
        <begin position="38"/>
        <end position="59"/>
    </location>
</feature>
<keyword evidence="1" id="KW-1133">Transmembrane helix</keyword>
<feature type="domain" description="Endonuclease/exonuclease/phosphatase" evidence="2">
    <location>
        <begin position="146"/>
        <end position="291"/>
    </location>
</feature>
<feature type="transmembrane region" description="Helical" evidence="1">
    <location>
        <begin position="9"/>
        <end position="26"/>
    </location>
</feature>
<dbReference type="EMBL" id="JBBUKT010000003">
    <property type="protein sequence ID" value="MEK7950727.1"/>
    <property type="molecule type" value="Genomic_DNA"/>
</dbReference>
<dbReference type="RefSeq" id="WP_341404328.1">
    <property type="nucleotide sequence ID" value="NZ_JBBUKT010000003.1"/>
</dbReference>
<keyword evidence="3" id="KW-0378">Hydrolase</keyword>
<dbReference type="Pfam" id="PF03372">
    <property type="entry name" value="Exo_endo_phos"/>
    <property type="match status" value="1"/>
</dbReference>
<proteinExistence type="predicted"/>